<protein>
    <recommendedName>
        <fullName evidence="4">Endonuclease/exonuclease/phosphatase domain-containing protein</fullName>
    </recommendedName>
</protein>
<accession>A0A2K2DBI2</accession>
<dbReference type="EMBL" id="CM000881">
    <property type="protein sequence ID" value="PNT71631.1"/>
    <property type="molecule type" value="Genomic_DNA"/>
</dbReference>
<keyword evidence="3" id="KW-1185">Reference proteome</keyword>
<dbReference type="Gramene" id="PNT71631">
    <property type="protein sequence ID" value="PNT71631"/>
    <property type="gene ID" value="BRADI_2g32722v3"/>
</dbReference>
<dbReference type="AlphaFoldDB" id="A0A2K2DBI2"/>
<evidence type="ECO:0000313" key="3">
    <source>
        <dbReference type="Proteomes" id="UP000008810"/>
    </source>
</evidence>
<dbReference type="GO" id="GO:0008311">
    <property type="term" value="F:double-stranded DNA 3'-5' DNA exonuclease activity"/>
    <property type="evidence" value="ECO:0000318"/>
    <property type="project" value="GO_Central"/>
</dbReference>
<evidence type="ECO:0000313" key="2">
    <source>
        <dbReference type="EnsemblPlants" id="PNT71631"/>
    </source>
</evidence>
<evidence type="ECO:0008006" key="4">
    <source>
        <dbReference type="Google" id="ProtNLM"/>
    </source>
</evidence>
<dbReference type="GO" id="GO:0006284">
    <property type="term" value="P:base-excision repair"/>
    <property type="evidence" value="ECO:0000318"/>
    <property type="project" value="GO_Central"/>
</dbReference>
<dbReference type="EnsemblPlants" id="PNT71631">
    <property type="protein sequence ID" value="PNT71631"/>
    <property type="gene ID" value="BRADI_2g32722v3"/>
</dbReference>
<dbReference type="OrthoDB" id="786283at2759"/>
<dbReference type="GO" id="GO:0008081">
    <property type="term" value="F:phosphoric diester hydrolase activity"/>
    <property type="evidence" value="ECO:0000318"/>
    <property type="project" value="GO_Central"/>
</dbReference>
<sequence>MDGPAPILATPATAVQVTSPTPAALPPTTVRRSTKIAARPLSGVSSTLAAQTLMARRLGSLPPAAPFDDETREAYIKLFKEPLSDQAIAAIGSLVAKVRSSSLAVLPWCGSLPAYNGDNGSFPIPGGWIFEVAVLEFRALTANARASIVCLQETKLQLVSRTDVINILGADFADDFGFLPADGTRGGILLAASQRLFSLSNFSCTANTISTTVTWRADGSSWNISGVYGPQGEGQKELWDLATTQGASWLAIGDFNLIYKATDKNNLLLN</sequence>
<reference evidence="1" key="2">
    <citation type="submission" date="2017-06" db="EMBL/GenBank/DDBJ databases">
        <title>WGS assembly of Brachypodium distachyon.</title>
        <authorList>
            <consortium name="The International Brachypodium Initiative"/>
            <person name="Lucas S."/>
            <person name="Harmon-Smith M."/>
            <person name="Lail K."/>
            <person name="Tice H."/>
            <person name="Grimwood J."/>
            <person name="Bruce D."/>
            <person name="Barry K."/>
            <person name="Shu S."/>
            <person name="Lindquist E."/>
            <person name="Wang M."/>
            <person name="Pitluck S."/>
            <person name="Vogel J.P."/>
            <person name="Garvin D.F."/>
            <person name="Mockler T.C."/>
            <person name="Schmutz J."/>
            <person name="Rokhsar D."/>
            <person name="Bevan M.W."/>
        </authorList>
    </citation>
    <scope>NUCLEOTIDE SEQUENCE</scope>
    <source>
        <strain evidence="1">Bd21</strain>
    </source>
</reference>
<reference evidence="1 2" key="1">
    <citation type="journal article" date="2010" name="Nature">
        <title>Genome sequencing and analysis of the model grass Brachypodium distachyon.</title>
        <authorList>
            <consortium name="International Brachypodium Initiative"/>
        </authorList>
    </citation>
    <scope>NUCLEOTIDE SEQUENCE [LARGE SCALE GENOMIC DNA]</scope>
    <source>
        <strain evidence="1 2">Bd21</strain>
    </source>
</reference>
<dbReference type="Proteomes" id="UP000008810">
    <property type="component" value="Chromosome 2"/>
</dbReference>
<name>A0A2K2DBI2_BRADI</name>
<reference evidence="2" key="3">
    <citation type="submission" date="2018-08" db="UniProtKB">
        <authorList>
            <consortium name="EnsemblPlants"/>
        </authorList>
    </citation>
    <scope>IDENTIFICATION</scope>
    <source>
        <strain evidence="2">cv. Bd21</strain>
    </source>
</reference>
<dbReference type="GO" id="GO:0003906">
    <property type="term" value="F:DNA-(apurinic or apyrimidinic site) endonuclease activity"/>
    <property type="evidence" value="ECO:0000318"/>
    <property type="project" value="GO_Central"/>
</dbReference>
<dbReference type="Gene3D" id="3.60.10.10">
    <property type="entry name" value="Endonuclease/exonuclease/phosphatase"/>
    <property type="match status" value="1"/>
</dbReference>
<organism evidence="1">
    <name type="scientific">Brachypodium distachyon</name>
    <name type="common">Purple false brome</name>
    <name type="synonym">Trachynia distachya</name>
    <dbReference type="NCBI Taxonomy" id="15368"/>
    <lineage>
        <taxon>Eukaryota</taxon>
        <taxon>Viridiplantae</taxon>
        <taxon>Streptophyta</taxon>
        <taxon>Embryophyta</taxon>
        <taxon>Tracheophyta</taxon>
        <taxon>Spermatophyta</taxon>
        <taxon>Magnoliopsida</taxon>
        <taxon>Liliopsida</taxon>
        <taxon>Poales</taxon>
        <taxon>Poaceae</taxon>
        <taxon>BOP clade</taxon>
        <taxon>Pooideae</taxon>
        <taxon>Stipodae</taxon>
        <taxon>Brachypodieae</taxon>
        <taxon>Brachypodium</taxon>
    </lineage>
</organism>
<proteinExistence type="predicted"/>
<dbReference type="GO" id="GO:0005634">
    <property type="term" value="C:nucleus"/>
    <property type="evidence" value="ECO:0000318"/>
    <property type="project" value="GO_Central"/>
</dbReference>
<evidence type="ECO:0000313" key="1">
    <source>
        <dbReference type="EMBL" id="PNT71631.1"/>
    </source>
</evidence>
<dbReference type="InParanoid" id="A0A2K2DBI2"/>
<dbReference type="SUPFAM" id="SSF56219">
    <property type="entry name" value="DNase I-like"/>
    <property type="match status" value="1"/>
</dbReference>
<dbReference type="InterPro" id="IPR036691">
    <property type="entry name" value="Endo/exonu/phosph_ase_sf"/>
</dbReference>
<gene>
    <name evidence="1" type="ORF">BRADI_2g32722v3</name>
</gene>